<evidence type="ECO:0008006" key="4">
    <source>
        <dbReference type="Google" id="ProtNLM"/>
    </source>
</evidence>
<sequence>MKQTLAIYVLVFLALVGANLPFLTERLFAVLPFRRAGAIVAKPFWLRFVELVVLYLLIGLIGRGFEASLGNVFPQGWQFYAITFVLFLVLAFPGFVHRYLMRKRVA</sequence>
<dbReference type="Pfam" id="PF10993">
    <property type="entry name" value="DUF2818"/>
    <property type="match status" value="1"/>
</dbReference>
<evidence type="ECO:0000256" key="1">
    <source>
        <dbReference type="SAM" id="Phobius"/>
    </source>
</evidence>
<keyword evidence="1" id="KW-0812">Transmembrane</keyword>
<evidence type="ECO:0000313" key="2">
    <source>
        <dbReference type="EMBL" id="NYE83421.1"/>
    </source>
</evidence>
<dbReference type="PIRSF" id="PIRSF019883">
    <property type="entry name" value="UCP019883"/>
    <property type="match status" value="1"/>
</dbReference>
<accession>A0A7Y9IUS5</accession>
<keyword evidence="3" id="KW-1185">Reference proteome</keyword>
<feature type="transmembrane region" description="Helical" evidence="1">
    <location>
        <begin position="6"/>
        <end position="23"/>
    </location>
</feature>
<feature type="transmembrane region" description="Helical" evidence="1">
    <location>
        <begin position="44"/>
        <end position="65"/>
    </location>
</feature>
<name>A0A7Y9IUS5_9BURK</name>
<dbReference type="InterPro" id="IPR016768">
    <property type="entry name" value="UCP019883"/>
</dbReference>
<proteinExistence type="predicted"/>
<evidence type="ECO:0000313" key="3">
    <source>
        <dbReference type="Proteomes" id="UP000542125"/>
    </source>
</evidence>
<dbReference type="RefSeq" id="WP_257022017.1">
    <property type="nucleotide sequence ID" value="NZ_JACBYR010000001.1"/>
</dbReference>
<gene>
    <name evidence="2" type="ORF">FHW18_002692</name>
</gene>
<comment type="caution">
    <text evidence="2">The sequence shown here is derived from an EMBL/GenBank/DDBJ whole genome shotgun (WGS) entry which is preliminary data.</text>
</comment>
<keyword evidence="1" id="KW-1133">Transmembrane helix</keyword>
<protein>
    <recommendedName>
        <fullName evidence="4">DUF2818 family protein</fullName>
    </recommendedName>
</protein>
<feature type="transmembrane region" description="Helical" evidence="1">
    <location>
        <begin position="77"/>
        <end position="96"/>
    </location>
</feature>
<dbReference type="EMBL" id="JACBYR010000001">
    <property type="protein sequence ID" value="NYE83421.1"/>
    <property type="molecule type" value="Genomic_DNA"/>
</dbReference>
<reference evidence="2 3" key="1">
    <citation type="submission" date="2020-07" db="EMBL/GenBank/DDBJ databases">
        <title>Genomic Encyclopedia of Type Strains, Phase IV (KMG-V): Genome sequencing to study the core and pangenomes of soil and plant-associated prokaryotes.</title>
        <authorList>
            <person name="Whitman W."/>
        </authorList>
    </citation>
    <scope>NUCLEOTIDE SEQUENCE [LARGE SCALE GENOMIC DNA]</scope>
    <source>
        <strain evidence="2 3">SAS40</strain>
    </source>
</reference>
<dbReference type="AlphaFoldDB" id="A0A7Y9IUS5"/>
<keyword evidence="1" id="KW-0472">Membrane</keyword>
<organism evidence="2 3">
    <name type="scientific">Pigmentiphaga litoralis</name>
    <dbReference type="NCBI Taxonomy" id="516702"/>
    <lineage>
        <taxon>Bacteria</taxon>
        <taxon>Pseudomonadati</taxon>
        <taxon>Pseudomonadota</taxon>
        <taxon>Betaproteobacteria</taxon>
        <taxon>Burkholderiales</taxon>
        <taxon>Alcaligenaceae</taxon>
        <taxon>Pigmentiphaga</taxon>
    </lineage>
</organism>
<dbReference type="Proteomes" id="UP000542125">
    <property type="component" value="Unassembled WGS sequence"/>
</dbReference>